<comment type="subcellular location">
    <subcellularLocation>
        <location evidence="2 5">Secreted</location>
    </subcellularLocation>
</comment>
<comment type="cofactor">
    <cofactor evidence="1">
        <name>Cu(2+)</name>
        <dbReference type="ChEBI" id="CHEBI:29036"/>
    </cofactor>
</comment>
<evidence type="ECO:0000256" key="4">
    <source>
        <dbReference type="ARBA" id="ARBA00023157"/>
    </source>
</evidence>
<evidence type="ECO:0000256" key="1">
    <source>
        <dbReference type="ARBA" id="ARBA00001973"/>
    </source>
</evidence>
<dbReference type="EMBL" id="ML976995">
    <property type="protein sequence ID" value="KAF1955159.1"/>
    <property type="molecule type" value="Genomic_DNA"/>
</dbReference>
<keyword evidence="5" id="KW-0136">Cellulose degradation</keyword>
<feature type="domain" description="Auxiliary Activity family 9 catalytic" evidence="7">
    <location>
        <begin position="19"/>
        <end position="235"/>
    </location>
</feature>
<evidence type="ECO:0000313" key="8">
    <source>
        <dbReference type="EMBL" id="KAF1955159.1"/>
    </source>
</evidence>
<dbReference type="PANTHER" id="PTHR33353">
    <property type="entry name" value="PUTATIVE (AFU_ORTHOLOGUE AFUA_1G12560)-RELATED"/>
    <property type="match status" value="1"/>
</dbReference>
<comment type="domain">
    <text evidence="5">Has a modular structure: an endo-beta-1,4-glucanase catalytic module at the N-terminus, a linker rich in serines and threonines, and a C-terminal carbohydrate-binding module (CBM).</text>
</comment>
<organism evidence="8 9">
    <name type="scientific">Byssothecium circinans</name>
    <dbReference type="NCBI Taxonomy" id="147558"/>
    <lineage>
        <taxon>Eukaryota</taxon>
        <taxon>Fungi</taxon>
        <taxon>Dikarya</taxon>
        <taxon>Ascomycota</taxon>
        <taxon>Pezizomycotina</taxon>
        <taxon>Dothideomycetes</taxon>
        <taxon>Pleosporomycetidae</taxon>
        <taxon>Pleosporales</taxon>
        <taxon>Massarineae</taxon>
        <taxon>Massarinaceae</taxon>
        <taxon>Byssothecium</taxon>
    </lineage>
</organism>
<dbReference type="Gene3D" id="2.70.50.70">
    <property type="match status" value="1"/>
</dbReference>
<dbReference type="Pfam" id="PF03443">
    <property type="entry name" value="AA9"/>
    <property type="match status" value="1"/>
</dbReference>
<keyword evidence="5" id="KW-0119">Carbohydrate metabolism</keyword>
<keyword evidence="4 5" id="KW-1015">Disulfide bond</keyword>
<keyword evidence="8" id="KW-0378">Hydrolase</keyword>
<dbReference type="OrthoDB" id="4849160at2759"/>
<dbReference type="GO" id="GO:0030248">
    <property type="term" value="F:cellulose binding"/>
    <property type="evidence" value="ECO:0007669"/>
    <property type="project" value="UniProtKB-UniRule"/>
</dbReference>
<dbReference type="PANTHER" id="PTHR33353:SF19">
    <property type="entry name" value="GLYCOSYLHYDROLASE FAMILY 61-8 PROTEIN"/>
    <property type="match status" value="1"/>
</dbReference>
<evidence type="ECO:0000259" key="7">
    <source>
        <dbReference type="Pfam" id="PF03443"/>
    </source>
</evidence>
<name>A0A6A5TTT2_9PLEO</name>
<evidence type="ECO:0000256" key="5">
    <source>
        <dbReference type="RuleBase" id="RU368122"/>
    </source>
</evidence>
<accession>A0A6A5TTT2</accession>
<dbReference type="GO" id="GO:0008810">
    <property type="term" value="F:cellulase activity"/>
    <property type="evidence" value="ECO:0007669"/>
    <property type="project" value="UniProtKB-UniRule"/>
</dbReference>
<keyword evidence="5" id="KW-0624">Polysaccharide degradation</keyword>
<dbReference type="InterPro" id="IPR049892">
    <property type="entry name" value="AA9"/>
</dbReference>
<keyword evidence="3 5" id="KW-0964">Secreted</keyword>
<dbReference type="GO" id="GO:0030245">
    <property type="term" value="P:cellulose catabolic process"/>
    <property type="evidence" value="ECO:0007669"/>
    <property type="project" value="UniProtKB-UniRule"/>
</dbReference>
<evidence type="ECO:0000256" key="2">
    <source>
        <dbReference type="ARBA" id="ARBA00004613"/>
    </source>
</evidence>
<dbReference type="GO" id="GO:0005576">
    <property type="term" value="C:extracellular region"/>
    <property type="evidence" value="ECO:0007669"/>
    <property type="project" value="UniProtKB-SubCell"/>
</dbReference>
<reference evidence="8" key="1">
    <citation type="journal article" date="2020" name="Stud. Mycol.">
        <title>101 Dothideomycetes genomes: a test case for predicting lifestyles and emergence of pathogens.</title>
        <authorList>
            <person name="Haridas S."/>
            <person name="Albert R."/>
            <person name="Binder M."/>
            <person name="Bloem J."/>
            <person name="Labutti K."/>
            <person name="Salamov A."/>
            <person name="Andreopoulos B."/>
            <person name="Baker S."/>
            <person name="Barry K."/>
            <person name="Bills G."/>
            <person name="Bluhm B."/>
            <person name="Cannon C."/>
            <person name="Castanera R."/>
            <person name="Culley D."/>
            <person name="Daum C."/>
            <person name="Ezra D."/>
            <person name="Gonzalez J."/>
            <person name="Henrissat B."/>
            <person name="Kuo A."/>
            <person name="Liang C."/>
            <person name="Lipzen A."/>
            <person name="Lutzoni F."/>
            <person name="Magnuson J."/>
            <person name="Mondo S."/>
            <person name="Nolan M."/>
            <person name="Ohm R."/>
            <person name="Pangilinan J."/>
            <person name="Park H.-J."/>
            <person name="Ramirez L."/>
            <person name="Alfaro M."/>
            <person name="Sun H."/>
            <person name="Tritt A."/>
            <person name="Yoshinaga Y."/>
            <person name="Zwiers L.-H."/>
            <person name="Turgeon B."/>
            <person name="Goodwin S."/>
            <person name="Spatafora J."/>
            <person name="Crous P."/>
            <person name="Grigoriev I."/>
        </authorList>
    </citation>
    <scope>NUCLEOTIDE SEQUENCE</scope>
    <source>
        <strain evidence="8">CBS 675.92</strain>
    </source>
</reference>
<gene>
    <name evidence="8" type="ORF">CC80DRAFT_447465</name>
</gene>
<evidence type="ECO:0000256" key="6">
    <source>
        <dbReference type="SAM" id="SignalP"/>
    </source>
</evidence>
<proteinExistence type="predicted"/>
<dbReference type="InterPro" id="IPR005103">
    <property type="entry name" value="AA9_LPMO"/>
</dbReference>
<dbReference type="EC" id="1.14.99.56" evidence="5"/>
<dbReference type="Proteomes" id="UP000800035">
    <property type="component" value="Unassembled WGS sequence"/>
</dbReference>
<feature type="signal peptide" evidence="6">
    <location>
        <begin position="1"/>
        <end position="18"/>
    </location>
</feature>
<keyword evidence="9" id="KW-1185">Reference proteome</keyword>
<evidence type="ECO:0000256" key="3">
    <source>
        <dbReference type="ARBA" id="ARBA00022525"/>
    </source>
</evidence>
<comment type="function">
    <text evidence="5">Lytic polysaccharide monooxygenase (LMPO) that depolymerizes crystalline and amorphous polysaccharides via the oxidation of scissile alpha- or beta-(1-4)-glycosidic bonds, yielding C1 and/or C4 oxidation products. Catalysis by LPMOs requires the reduction of the active-site copper from Cu(II) to Cu(I) by a reducing agent and H(2)O(2) or O(2) as a cosubstrate.</text>
</comment>
<protein>
    <recommendedName>
        <fullName evidence="5">AA9 family lytic polysaccharide monooxygenase</fullName>
        <ecNumber evidence="5">1.14.99.56</ecNumber>
    </recommendedName>
    <alternativeName>
        <fullName evidence="5">Endo-beta-1,4-glucanase</fullName>
    </alternativeName>
    <alternativeName>
        <fullName evidence="5">Glycosyl hydrolase 61 family protein</fullName>
    </alternativeName>
</protein>
<keyword evidence="6" id="KW-0732">Signal</keyword>
<comment type="catalytic activity">
    <reaction evidence="5">
        <text>[(1-&gt;4)-beta-D-glucosyl]n+m + reduced acceptor + O2 = 4-dehydro-beta-D-glucosyl-[(1-&gt;4)-beta-D-glucosyl]n-1 + [(1-&gt;4)-beta-D-glucosyl]m + acceptor + H2O.</text>
        <dbReference type="EC" id="1.14.99.56"/>
    </reaction>
</comment>
<feature type="chain" id="PRO_5025481082" description="AA9 family lytic polysaccharide monooxygenase" evidence="6">
    <location>
        <begin position="19"/>
        <end position="257"/>
    </location>
</feature>
<dbReference type="CDD" id="cd21175">
    <property type="entry name" value="LPMO_AA9"/>
    <property type="match status" value="1"/>
</dbReference>
<sequence>MKFTIATALIALSGNALAHGGVQQYTIDGRIYLALLAIRWASPYEGQKDLIQRSWTALPHKDPTSSNLTCNYKGITVPGAFHARVPAGATITTTWNEQGFGWPHSFGPIVAYLALAFCGDDCTTIANITDLEWFKITEEGLREGYTVGESVGWFQDDLWENRRTDHWDIVLPKTLKPGRYLVRHEIIMHELDLVQFYPNCAALEITGEGESVPGKEFLVKFPGAYSLSDPGIAISGHVRGDLVTKNYTVPGPKVWTG</sequence>
<evidence type="ECO:0000313" key="9">
    <source>
        <dbReference type="Proteomes" id="UP000800035"/>
    </source>
</evidence>
<dbReference type="AlphaFoldDB" id="A0A6A5TTT2"/>